<dbReference type="GO" id="GO:0020037">
    <property type="term" value="F:heme binding"/>
    <property type="evidence" value="ECO:0007669"/>
    <property type="project" value="InterPro"/>
</dbReference>
<dbReference type="InterPro" id="IPR050665">
    <property type="entry name" value="Cytochrome_P450_Monooxygen"/>
</dbReference>
<evidence type="ECO:0000256" key="3">
    <source>
        <dbReference type="ARBA" id="ARBA00022617"/>
    </source>
</evidence>
<evidence type="ECO:0008006" key="15">
    <source>
        <dbReference type="Google" id="ProtNLM"/>
    </source>
</evidence>
<evidence type="ECO:0000256" key="8">
    <source>
        <dbReference type="ARBA" id="ARBA00023004"/>
    </source>
</evidence>
<dbReference type="OMA" id="LMMRANM"/>
<accession>J3MNC0</accession>
<keyword evidence="8 11" id="KW-0408">Iron</keyword>
<dbReference type="Gene3D" id="1.10.630.10">
    <property type="entry name" value="Cytochrome P450"/>
    <property type="match status" value="1"/>
</dbReference>
<dbReference type="PRINTS" id="PR00463">
    <property type="entry name" value="EP450I"/>
</dbReference>
<dbReference type="STRING" id="4533.J3MNC0"/>
<evidence type="ECO:0000256" key="12">
    <source>
        <dbReference type="RuleBase" id="RU000461"/>
    </source>
</evidence>
<dbReference type="InterPro" id="IPR002401">
    <property type="entry name" value="Cyt_P450_E_grp-I"/>
</dbReference>
<dbReference type="SUPFAM" id="SSF48264">
    <property type="entry name" value="Cytochrome P450"/>
    <property type="match status" value="1"/>
</dbReference>
<protein>
    <recommendedName>
        <fullName evidence="15">Cytochrome P450</fullName>
    </recommendedName>
</protein>
<dbReference type="Proteomes" id="UP000006038">
    <property type="component" value="Chromosome 7"/>
</dbReference>
<keyword evidence="7 12" id="KW-0560">Oxidoreductase</keyword>
<evidence type="ECO:0000313" key="14">
    <source>
        <dbReference type="Proteomes" id="UP000006038"/>
    </source>
</evidence>
<reference evidence="13" key="1">
    <citation type="journal article" date="2013" name="Nat. Commun.">
        <title>Whole-genome sequencing of Oryza brachyantha reveals mechanisms underlying Oryza genome evolution.</title>
        <authorList>
            <person name="Chen J."/>
            <person name="Huang Q."/>
            <person name="Gao D."/>
            <person name="Wang J."/>
            <person name="Lang Y."/>
            <person name="Liu T."/>
            <person name="Li B."/>
            <person name="Bai Z."/>
            <person name="Luis Goicoechea J."/>
            <person name="Liang C."/>
            <person name="Chen C."/>
            <person name="Zhang W."/>
            <person name="Sun S."/>
            <person name="Liao Y."/>
            <person name="Zhang X."/>
            <person name="Yang L."/>
            <person name="Song C."/>
            <person name="Wang M."/>
            <person name="Shi J."/>
            <person name="Liu G."/>
            <person name="Liu J."/>
            <person name="Zhou H."/>
            <person name="Zhou W."/>
            <person name="Yu Q."/>
            <person name="An N."/>
            <person name="Chen Y."/>
            <person name="Cai Q."/>
            <person name="Wang B."/>
            <person name="Liu B."/>
            <person name="Min J."/>
            <person name="Huang Y."/>
            <person name="Wu H."/>
            <person name="Li Z."/>
            <person name="Zhang Y."/>
            <person name="Yin Y."/>
            <person name="Song W."/>
            <person name="Jiang J."/>
            <person name="Jackson S.A."/>
            <person name="Wing R.A."/>
            <person name="Wang J."/>
            <person name="Chen M."/>
        </authorList>
    </citation>
    <scope>NUCLEOTIDE SEQUENCE [LARGE SCALE GENOMIC DNA]</scope>
    <source>
        <strain evidence="13">cv. IRGC 101232</strain>
    </source>
</reference>
<keyword evidence="3 11" id="KW-0349">Heme</keyword>
<dbReference type="GO" id="GO:0005506">
    <property type="term" value="F:iron ion binding"/>
    <property type="evidence" value="ECO:0007669"/>
    <property type="project" value="InterPro"/>
</dbReference>
<keyword evidence="6" id="KW-1133">Transmembrane helix</keyword>
<dbReference type="PANTHER" id="PTHR24282">
    <property type="entry name" value="CYTOCHROME P450 FAMILY MEMBER"/>
    <property type="match status" value="1"/>
</dbReference>
<evidence type="ECO:0000313" key="13">
    <source>
        <dbReference type="EnsemblPlants" id="OB07G29020.1"/>
    </source>
</evidence>
<dbReference type="Gramene" id="OB07G29020.1">
    <property type="protein sequence ID" value="OB07G29020.1"/>
    <property type="gene ID" value="OB07G29020"/>
</dbReference>
<dbReference type="Pfam" id="PF00067">
    <property type="entry name" value="p450"/>
    <property type="match status" value="1"/>
</dbReference>
<comment type="similarity">
    <text evidence="2 12">Belongs to the cytochrome P450 family.</text>
</comment>
<dbReference type="GO" id="GO:0016705">
    <property type="term" value="F:oxidoreductase activity, acting on paired donors, with incorporation or reduction of molecular oxygen"/>
    <property type="evidence" value="ECO:0007669"/>
    <property type="project" value="InterPro"/>
</dbReference>
<keyword evidence="14" id="KW-1185">Reference proteome</keyword>
<keyword evidence="4" id="KW-0812">Transmembrane</keyword>
<proteinExistence type="inferred from homology"/>
<organism evidence="13">
    <name type="scientific">Oryza brachyantha</name>
    <name type="common">malo sina</name>
    <dbReference type="NCBI Taxonomy" id="4533"/>
    <lineage>
        <taxon>Eukaryota</taxon>
        <taxon>Viridiplantae</taxon>
        <taxon>Streptophyta</taxon>
        <taxon>Embryophyta</taxon>
        <taxon>Tracheophyta</taxon>
        <taxon>Spermatophyta</taxon>
        <taxon>Magnoliopsida</taxon>
        <taxon>Liliopsida</taxon>
        <taxon>Poales</taxon>
        <taxon>Poaceae</taxon>
        <taxon>BOP clade</taxon>
        <taxon>Oryzoideae</taxon>
        <taxon>Oryzeae</taxon>
        <taxon>Oryzinae</taxon>
        <taxon>Oryza</taxon>
    </lineage>
</organism>
<dbReference type="PROSITE" id="PS00086">
    <property type="entry name" value="CYTOCHROME_P450"/>
    <property type="match status" value="1"/>
</dbReference>
<keyword evidence="5 11" id="KW-0479">Metal-binding</keyword>
<evidence type="ECO:0000256" key="11">
    <source>
        <dbReference type="PIRSR" id="PIRSR602401-1"/>
    </source>
</evidence>
<evidence type="ECO:0000256" key="2">
    <source>
        <dbReference type="ARBA" id="ARBA00010617"/>
    </source>
</evidence>
<dbReference type="InterPro" id="IPR001128">
    <property type="entry name" value="Cyt_P450"/>
</dbReference>
<evidence type="ECO:0000256" key="1">
    <source>
        <dbReference type="ARBA" id="ARBA00004370"/>
    </source>
</evidence>
<dbReference type="PRINTS" id="PR00385">
    <property type="entry name" value="P450"/>
</dbReference>
<comment type="subcellular location">
    <subcellularLocation>
        <location evidence="1">Membrane</location>
    </subcellularLocation>
</comment>
<evidence type="ECO:0000256" key="6">
    <source>
        <dbReference type="ARBA" id="ARBA00022989"/>
    </source>
</evidence>
<dbReference type="GO" id="GO:0004497">
    <property type="term" value="F:monooxygenase activity"/>
    <property type="evidence" value="ECO:0007669"/>
    <property type="project" value="UniProtKB-KW"/>
</dbReference>
<evidence type="ECO:0000256" key="7">
    <source>
        <dbReference type="ARBA" id="ARBA00023002"/>
    </source>
</evidence>
<name>J3MNC0_ORYBR</name>
<evidence type="ECO:0000256" key="10">
    <source>
        <dbReference type="ARBA" id="ARBA00023136"/>
    </source>
</evidence>
<dbReference type="AlphaFoldDB" id="J3MNC0"/>
<dbReference type="eggNOG" id="KOG0157">
    <property type="taxonomic scope" value="Eukaryota"/>
</dbReference>
<comment type="cofactor">
    <cofactor evidence="11">
        <name>heme</name>
        <dbReference type="ChEBI" id="CHEBI:30413"/>
    </cofactor>
</comment>
<dbReference type="HOGENOM" id="CLU_001570_5_0_1"/>
<evidence type="ECO:0000256" key="5">
    <source>
        <dbReference type="ARBA" id="ARBA00022723"/>
    </source>
</evidence>
<reference evidence="13" key="2">
    <citation type="submission" date="2013-04" db="UniProtKB">
        <authorList>
            <consortium name="EnsemblPlants"/>
        </authorList>
    </citation>
    <scope>IDENTIFICATION</scope>
</reference>
<feature type="binding site" description="axial binding residue" evidence="11">
    <location>
        <position position="449"/>
    </location>
    <ligand>
        <name>heme</name>
        <dbReference type="ChEBI" id="CHEBI:30413"/>
    </ligand>
    <ligandPart>
        <name>Fe</name>
        <dbReference type="ChEBI" id="CHEBI:18248"/>
    </ligandPart>
</feature>
<keyword evidence="9 12" id="KW-0503">Monooxygenase</keyword>
<evidence type="ECO:0000256" key="9">
    <source>
        <dbReference type="ARBA" id="ARBA00023033"/>
    </source>
</evidence>
<sequence>MTQLKVKADNSISLSKLQSINKNQKCVVVRCAPEVLLLSPPDRFPLSAQLSVKLTARNGQRVGARRRGRRVFLCWFGSTPEICVGDVGLAKRVLSDRTGLFPKNVTSPVLLKLLGNGLVLANGDEWQRHKKVVHPAFNTDKLKTMTATMAGCARSMVARWEEGGVASHGGRAVIELSGQFEEVTADVISHTAFGSSYAEGKQVFMALRELQFITFSTLLSVQIPGSRYFPTKKNLRVWMLDKKVRSTLMEIINNRLAAKEKAGGYGDDLLGLMLEASAPAPPEHGESRAPLLSMGEIIDECKTFFFAGQETTSHLLTWTMFLLSTHPEWQEKLRQEAVRECGCGGGDRLPTYDMLCKLKLMNLFLLETLRLYSPVPLIRRRTRAPVEMGGFTAPAGAILTLPIATMHRDEEVWGTDAGVFDPTRFDGAAGRRGGKKAALLSFSLGPRACIGQSFAMVETKAAVAAILRRFRLALSPEYVHAPTDVITLRPKHGLPMIVTSVHT</sequence>
<dbReference type="EnsemblPlants" id="OB07G29020.1">
    <property type="protein sequence ID" value="OB07G29020.1"/>
    <property type="gene ID" value="OB07G29020"/>
</dbReference>
<dbReference type="InterPro" id="IPR036396">
    <property type="entry name" value="Cyt_P450_sf"/>
</dbReference>
<dbReference type="InterPro" id="IPR017972">
    <property type="entry name" value="Cyt_P450_CS"/>
</dbReference>
<dbReference type="PANTHER" id="PTHR24282:SF151">
    <property type="entry name" value="OS07G0635700 PROTEIN"/>
    <property type="match status" value="1"/>
</dbReference>
<dbReference type="GO" id="GO:0016020">
    <property type="term" value="C:membrane"/>
    <property type="evidence" value="ECO:0007669"/>
    <property type="project" value="UniProtKB-SubCell"/>
</dbReference>
<keyword evidence="10" id="KW-0472">Membrane</keyword>
<evidence type="ECO:0000256" key="4">
    <source>
        <dbReference type="ARBA" id="ARBA00022692"/>
    </source>
</evidence>
<dbReference type="GO" id="GO:0006629">
    <property type="term" value="P:lipid metabolic process"/>
    <property type="evidence" value="ECO:0007669"/>
    <property type="project" value="UniProtKB-ARBA"/>
</dbReference>